<dbReference type="Gene3D" id="3.40.50.1110">
    <property type="entry name" value="SGNH hydrolase"/>
    <property type="match status" value="1"/>
</dbReference>
<dbReference type="PANTHER" id="PTHR30383:SF5">
    <property type="entry name" value="SGNH HYDROLASE-TYPE ESTERASE DOMAIN-CONTAINING PROTEIN"/>
    <property type="match status" value="1"/>
</dbReference>
<protein>
    <submittedName>
        <fullName evidence="2">GDSL-like lipase/acylhydrolase family protein</fullName>
    </submittedName>
</protein>
<gene>
    <name evidence="2" type="ORF">HMPREF1250_1796</name>
</gene>
<dbReference type="Proteomes" id="UP000017090">
    <property type="component" value="Unassembled WGS sequence"/>
</dbReference>
<dbReference type="InterPro" id="IPR013830">
    <property type="entry name" value="SGNH_hydro"/>
</dbReference>
<sequence>MDKRFLTFFAVGITLGFGVLVTSRQDTGTGTVVHLPMEEAGRICLQPDRADRIRPQVLRHYTTAAPANAHPILTWSRIDGAVMYTLQILEKHEDPEGGVYYERIMPLQTAYTNAYELALPADFSEREFYWRVRGADLEGRPVSSYSEPEETPVDLFGPFLEKPQPLSFYNSGNGTVLLYPVYDWIAVPAAVEYEVEILDEAPENPNGIEPSVHRIDAYYPRAAEQYDQRPRFGPKPFYWRVRALDKDGNPLGVYSDAVPFVTDPGAHYVVATLGDSISHGGGSVSYSPTDWEFSYQHYLNFPTLNVSESGDTSAMTVARFDRDVLPFAPQYVLIMMGSNSLRGGVAAETVIADMEAVKAKCLDNGIRPVFLTLPPFNPVNIDKAFQQPTVSDWQYQVDKVNDYIRGQVHIDITPGLADEEGVLRGDLAVDGLHLDPPGKKLIAQAINRQWPEILALPAEAWQ</sequence>
<reference evidence="2 3" key="1">
    <citation type="submission" date="2013-09" db="EMBL/GenBank/DDBJ databases">
        <authorList>
            <person name="Durkin A.S."/>
            <person name="Haft D.R."/>
            <person name="McCorrison J."/>
            <person name="Torralba M."/>
            <person name="Gillis M."/>
            <person name="Haft D.H."/>
            <person name="Methe B."/>
            <person name="Sutton G."/>
            <person name="Nelson K.E."/>
        </authorList>
    </citation>
    <scope>NUCLEOTIDE SEQUENCE [LARGE SCALE GENOMIC DNA]</scope>
    <source>
        <strain evidence="2 3">BV3C16-1</strain>
    </source>
</reference>
<dbReference type="InterPro" id="IPR013783">
    <property type="entry name" value="Ig-like_fold"/>
</dbReference>
<dbReference type="STRING" id="1111454.HMPREF1250_1796"/>
<proteinExistence type="predicted"/>
<organism evidence="2 3">
    <name type="scientific">Megasphaera vaginalis</name>
    <name type="common">ex Srinivasan et al. 2021</name>
    <dbReference type="NCBI Taxonomy" id="1111454"/>
    <lineage>
        <taxon>Bacteria</taxon>
        <taxon>Bacillati</taxon>
        <taxon>Bacillota</taxon>
        <taxon>Negativicutes</taxon>
        <taxon>Veillonellales</taxon>
        <taxon>Veillonellaceae</taxon>
        <taxon>Megasphaera</taxon>
    </lineage>
</organism>
<feature type="domain" description="SGNH hydrolase-type esterase" evidence="1">
    <location>
        <begin position="273"/>
        <end position="440"/>
    </location>
</feature>
<dbReference type="PANTHER" id="PTHR30383">
    <property type="entry name" value="THIOESTERASE 1/PROTEASE 1/LYSOPHOSPHOLIPASE L1"/>
    <property type="match status" value="1"/>
</dbReference>
<dbReference type="Gene3D" id="2.60.40.10">
    <property type="entry name" value="Immunoglobulins"/>
    <property type="match status" value="2"/>
</dbReference>
<dbReference type="EMBL" id="AWXA01000041">
    <property type="protein sequence ID" value="ERT58720.1"/>
    <property type="molecule type" value="Genomic_DNA"/>
</dbReference>
<comment type="caution">
    <text evidence="2">The sequence shown here is derived from an EMBL/GenBank/DDBJ whole genome shotgun (WGS) entry which is preliminary data.</text>
</comment>
<dbReference type="Pfam" id="PF13472">
    <property type="entry name" value="Lipase_GDSL_2"/>
    <property type="match status" value="1"/>
</dbReference>
<dbReference type="InterPro" id="IPR051532">
    <property type="entry name" value="Ester_Hydrolysis_Enzymes"/>
</dbReference>
<dbReference type="PATRIC" id="fig|1111454.3.peg.1461"/>
<keyword evidence="2" id="KW-0378">Hydrolase</keyword>
<dbReference type="AlphaFoldDB" id="U7UH99"/>
<accession>U7UH99</accession>
<dbReference type="SUPFAM" id="SSF52266">
    <property type="entry name" value="SGNH hydrolase"/>
    <property type="match status" value="1"/>
</dbReference>
<dbReference type="eggNOG" id="COG2755">
    <property type="taxonomic scope" value="Bacteria"/>
</dbReference>
<dbReference type="RefSeq" id="WP_023054019.1">
    <property type="nucleotide sequence ID" value="NZ_AWXA01000041.1"/>
</dbReference>
<dbReference type="GO" id="GO:0004622">
    <property type="term" value="F:phosphatidylcholine lysophospholipase activity"/>
    <property type="evidence" value="ECO:0007669"/>
    <property type="project" value="TreeGrafter"/>
</dbReference>
<name>U7UH99_9FIRM</name>
<evidence type="ECO:0000259" key="1">
    <source>
        <dbReference type="Pfam" id="PF13472"/>
    </source>
</evidence>
<evidence type="ECO:0000313" key="3">
    <source>
        <dbReference type="Proteomes" id="UP000017090"/>
    </source>
</evidence>
<evidence type="ECO:0000313" key="2">
    <source>
        <dbReference type="EMBL" id="ERT58720.1"/>
    </source>
</evidence>
<keyword evidence="3" id="KW-1185">Reference proteome</keyword>
<dbReference type="InterPro" id="IPR036514">
    <property type="entry name" value="SGNH_hydro_sf"/>
</dbReference>